<gene>
    <name evidence="1" type="ORF">D9613_009573</name>
</gene>
<accession>A0A8H4R415</accession>
<sequence length="169" mass="18318">MKLRRIYSRPKRRHTSVLFVSSSADSDSNLLPLHLNGALNAFSALTGTGPIGQFFYYQGRLTALDPEGSLFNYLTTFGSEYLGPSGGCSTYGSLGFFPGAGSNKCARYGTGFYLHSNEENSQLGATLVYNWVGGFYACGSAKEVVYKVHESDGRDDCVPIELNTVPVIN</sequence>
<name>A0A8H4R415_9AGAR</name>
<dbReference type="Proteomes" id="UP000521872">
    <property type="component" value="Unassembled WGS sequence"/>
</dbReference>
<dbReference type="EMBL" id="JAACJL010000002">
    <property type="protein sequence ID" value="KAF4622381.1"/>
    <property type="molecule type" value="Genomic_DNA"/>
</dbReference>
<comment type="caution">
    <text evidence="1">The sequence shown here is derived from an EMBL/GenBank/DDBJ whole genome shotgun (WGS) entry which is preliminary data.</text>
</comment>
<reference evidence="1 2" key="1">
    <citation type="submission" date="2019-12" db="EMBL/GenBank/DDBJ databases">
        <authorList>
            <person name="Floudas D."/>
            <person name="Bentzer J."/>
            <person name="Ahren D."/>
            <person name="Johansson T."/>
            <person name="Persson P."/>
            <person name="Tunlid A."/>
        </authorList>
    </citation>
    <scope>NUCLEOTIDE SEQUENCE [LARGE SCALE GENOMIC DNA]</scope>
    <source>
        <strain evidence="1 2">CBS 102.39</strain>
    </source>
</reference>
<keyword evidence="2" id="KW-1185">Reference proteome</keyword>
<dbReference type="AlphaFoldDB" id="A0A8H4R415"/>
<evidence type="ECO:0000313" key="1">
    <source>
        <dbReference type="EMBL" id="KAF4622381.1"/>
    </source>
</evidence>
<proteinExistence type="predicted"/>
<evidence type="ECO:0000313" key="2">
    <source>
        <dbReference type="Proteomes" id="UP000521872"/>
    </source>
</evidence>
<protein>
    <submittedName>
        <fullName evidence="1">Uncharacterized protein</fullName>
    </submittedName>
</protein>
<organism evidence="1 2">
    <name type="scientific">Agrocybe pediades</name>
    <dbReference type="NCBI Taxonomy" id="84607"/>
    <lineage>
        <taxon>Eukaryota</taxon>
        <taxon>Fungi</taxon>
        <taxon>Dikarya</taxon>
        <taxon>Basidiomycota</taxon>
        <taxon>Agaricomycotina</taxon>
        <taxon>Agaricomycetes</taxon>
        <taxon>Agaricomycetidae</taxon>
        <taxon>Agaricales</taxon>
        <taxon>Agaricineae</taxon>
        <taxon>Strophariaceae</taxon>
        <taxon>Agrocybe</taxon>
    </lineage>
</organism>